<gene>
    <name evidence="1" type="ORF">DLM_2851</name>
</gene>
<dbReference type="Proteomes" id="UP000198290">
    <property type="component" value="Chromosome"/>
</dbReference>
<dbReference type="KEGG" id="amah:DLM_2851"/>
<name>A0A3G9GK57_9NEIS</name>
<organism evidence="1 2">
    <name type="scientific">Aquitalea magnusonii</name>
    <dbReference type="NCBI Taxonomy" id="332411"/>
    <lineage>
        <taxon>Bacteria</taxon>
        <taxon>Pseudomonadati</taxon>
        <taxon>Pseudomonadota</taxon>
        <taxon>Betaproteobacteria</taxon>
        <taxon>Neisseriales</taxon>
        <taxon>Chromobacteriaceae</taxon>
        <taxon>Aquitalea</taxon>
    </lineage>
</organism>
<keyword evidence="2" id="KW-1185">Reference proteome</keyword>
<dbReference type="OrthoDB" id="8527613at2"/>
<evidence type="ECO:0008006" key="3">
    <source>
        <dbReference type="Google" id="ProtNLM"/>
    </source>
</evidence>
<evidence type="ECO:0000313" key="1">
    <source>
        <dbReference type="EMBL" id="BBF86452.1"/>
    </source>
</evidence>
<dbReference type="RefSeq" id="WP_089084647.1">
    <property type="nucleotide sequence ID" value="NZ_AP018823.1"/>
</dbReference>
<dbReference type="AlphaFoldDB" id="A0A3G9GK57"/>
<protein>
    <recommendedName>
        <fullName evidence="3">DUF4936 domain-containing protein</fullName>
    </recommendedName>
</protein>
<sequence>MISDFALLQSLQTIEESQPMSCELYVYYKICPEQAPLLLPRLRQMQAGLSAHGVQASLLCRQDEAQQDGLHTWMEVYRQVSDARMFTRQLQQALCDCGLDQVLTARHAEWFVPVAGEERQSRRRE</sequence>
<accession>A0A3G9GK57</accession>
<dbReference type="InterPro" id="IPR032556">
    <property type="entry name" value="DUF4936"/>
</dbReference>
<dbReference type="Pfam" id="PF16290">
    <property type="entry name" value="DUF4936"/>
    <property type="match status" value="1"/>
</dbReference>
<evidence type="ECO:0000313" key="2">
    <source>
        <dbReference type="Proteomes" id="UP000198290"/>
    </source>
</evidence>
<reference evidence="1 2" key="2">
    <citation type="journal article" date="2017" name="Genome Announc.">
        <title>Draft genome sequence of Aquitalea magnusonii strain H3, a plant growth-promoting bacterium of duckweed Lemna minor.</title>
        <authorList>
            <person name="Ishizawa H."/>
            <person name="Kuroda M."/>
            <person name="Ike M."/>
        </authorList>
    </citation>
    <scope>NUCLEOTIDE SEQUENCE [LARGE SCALE GENOMIC DNA]</scope>
    <source>
        <strain evidence="1 2">H3</strain>
    </source>
</reference>
<reference evidence="2" key="3">
    <citation type="journal article" date="2017" name="Plant Physiol. Biochem.">
        <title>Differential oxidative and antioxidative response of duckweed Lemna minor toward plant growth promoting/inhibiting bacteria.</title>
        <authorList>
            <person name="Ishizawa H."/>
            <person name="Kuroda M."/>
            <person name="Morikawa M."/>
            <person name="Ike M."/>
        </authorList>
    </citation>
    <scope>NUCLEOTIDE SEQUENCE [LARGE SCALE GENOMIC DNA]</scope>
    <source>
        <strain evidence="2">H3</strain>
    </source>
</reference>
<reference evidence="2" key="1">
    <citation type="journal article" date="2017" name="Biotechnol. Biofuels">
        <title>Evaluation of environmental bacterial communities as a factor affecting the growth of duckweed Lemna minor.</title>
        <authorList>
            <person name="Ishizawa H."/>
            <person name="Kuroda M."/>
            <person name="Morikawa M."/>
            <person name="Ike M."/>
        </authorList>
    </citation>
    <scope>NUCLEOTIDE SEQUENCE [LARGE SCALE GENOMIC DNA]</scope>
    <source>
        <strain evidence="2">H3</strain>
    </source>
</reference>
<dbReference type="EMBL" id="AP018823">
    <property type="protein sequence ID" value="BBF86452.1"/>
    <property type="molecule type" value="Genomic_DNA"/>
</dbReference>
<proteinExistence type="predicted"/>